<accession>A0A1S8TCE1</accession>
<reference evidence="1 2" key="1">
    <citation type="submission" date="2016-05" db="EMBL/GenBank/DDBJ databases">
        <title>Microbial solvent formation.</title>
        <authorList>
            <person name="Poehlein A."/>
            <person name="Montoya Solano J.D."/>
            <person name="Flitsch S."/>
            <person name="Krabben P."/>
            <person name="Duerre P."/>
            <person name="Daniel R."/>
        </authorList>
    </citation>
    <scope>NUCLEOTIDE SEQUENCE [LARGE SCALE GENOMIC DNA]</scope>
    <source>
        <strain evidence="1 2">DSM 2619</strain>
    </source>
</reference>
<keyword evidence="2" id="KW-1185">Reference proteome</keyword>
<dbReference type="EMBL" id="LZZM01000188">
    <property type="protein sequence ID" value="OOM75271.1"/>
    <property type="molecule type" value="Genomic_DNA"/>
</dbReference>
<dbReference type="AlphaFoldDB" id="A0A1S8TCE1"/>
<organism evidence="1 2">
    <name type="scientific">Clostridium puniceum</name>
    <dbReference type="NCBI Taxonomy" id="29367"/>
    <lineage>
        <taxon>Bacteria</taxon>
        <taxon>Bacillati</taxon>
        <taxon>Bacillota</taxon>
        <taxon>Clostridia</taxon>
        <taxon>Eubacteriales</taxon>
        <taxon>Clostridiaceae</taxon>
        <taxon>Clostridium</taxon>
    </lineage>
</organism>
<comment type="caution">
    <text evidence="1">The sequence shown here is derived from an EMBL/GenBank/DDBJ whole genome shotgun (WGS) entry which is preliminary data.</text>
</comment>
<evidence type="ECO:0000313" key="1">
    <source>
        <dbReference type="EMBL" id="OOM75271.1"/>
    </source>
</evidence>
<gene>
    <name evidence="1" type="ORF">CLPUN_34010</name>
</gene>
<name>A0A1S8TCE1_9CLOT</name>
<dbReference type="Proteomes" id="UP000190890">
    <property type="component" value="Unassembled WGS sequence"/>
</dbReference>
<protein>
    <submittedName>
        <fullName evidence="1">Uncharacterized protein</fullName>
    </submittedName>
</protein>
<proteinExistence type="predicted"/>
<sequence>MSEYLSDCMEHEIKLKLREELKRLIKLIKRNMKTE</sequence>
<evidence type="ECO:0000313" key="2">
    <source>
        <dbReference type="Proteomes" id="UP000190890"/>
    </source>
</evidence>